<dbReference type="InterPro" id="IPR027417">
    <property type="entry name" value="P-loop_NTPase"/>
</dbReference>
<feature type="non-terminal residue" evidence="2">
    <location>
        <position position="146"/>
    </location>
</feature>
<dbReference type="GO" id="GO:0005524">
    <property type="term" value="F:ATP binding"/>
    <property type="evidence" value="ECO:0007669"/>
    <property type="project" value="InterPro"/>
</dbReference>
<accession>A0A382KPJ8</accession>
<dbReference type="Gene3D" id="3.40.50.300">
    <property type="entry name" value="P-loop containing nucleotide triphosphate hydrolases"/>
    <property type="match status" value="1"/>
</dbReference>
<dbReference type="GO" id="GO:0016887">
    <property type="term" value="F:ATP hydrolysis activity"/>
    <property type="evidence" value="ECO:0007669"/>
    <property type="project" value="InterPro"/>
</dbReference>
<sequence>MVRRLESITPLTQEASSEARIAGSDVSVALDSAIERLSSVLLGKQIEIKLSLCCLLARGHLLIEDLPGMGKTLLSQALAAVLGLDYRRIQFTSDMLPSDILGVSMSDKLESAFRFMPGPIFAQVVVADEINRATPKSQSALLEAME</sequence>
<feature type="domain" description="ATPase AAA-3" evidence="1">
    <location>
        <begin position="60"/>
        <end position="146"/>
    </location>
</feature>
<name>A0A382KPJ8_9ZZZZ</name>
<proteinExistence type="predicted"/>
<dbReference type="Pfam" id="PF07726">
    <property type="entry name" value="AAA_3"/>
    <property type="match status" value="1"/>
</dbReference>
<organism evidence="2">
    <name type="scientific">marine metagenome</name>
    <dbReference type="NCBI Taxonomy" id="408172"/>
    <lineage>
        <taxon>unclassified sequences</taxon>
        <taxon>metagenomes</taxon>
        <taxon>ecological metagenomes</taxon>
    </lineage>
</organism>
<dbReference type="PANTHER" id="PTHR42759:SF5">
    <property type="entry name" value="METHANOL DEHYDROGENASE REGULATOR"/>
    <property type="match status" value="1"/>
</dbReference>
<reference evidence="2" key="1">
    <citation type="submission" date="2018-05" db="EMBL/GenBank/DDBJ databases">
        <authorList>
            <person name="Lanie J.A."/>
            <person name="Ng W.-L."/>
            <person name="Kazmierczak K.M."/>
            <person name="Andrzejewski T.M."/>
            <person name="Davidsen T.M."/>
            <person name="Wayne K.J."/>
            <person name="Tettelin H."/>
            <person name="Glass J.I."/>
            <person name="Rusch D."/>
            <person name="Podicherti R."/>
            <person name="Tsui H.-C.T."/>
            <person name="Winkler M.E."/>
        </authorList>
    </citation>
    <scope>NUCLEOTIDE SEQUENCE</scope>
</reference>
<dbReference type="AlphaFoldDB" id="A0A382KPJ8"/>
<dbReference type="SUPFAM" id="SSF52540">
    <property type="entry name" value="P-loop containing nucleoside triphosphate hydrolases"/>
    <property type="match status" value="1"/>
</dbReference>
<dbReference type="InterPro" id="IPR011703">
    <property type="entry name" value="ATPase_AAA-3"/>
</dbReference>
<dbReference type="PANTHER" id="PTHR42759">
    <property type="entry name" value="MOXR FAMILY PROTEIN"/>
    <property type="match status" value="1"/>
</dbReference>
<protein>
    <recommendedName>
        <fullName evidence="1">ATPase AAA-3 domain-containing protein</fullName>
    </recommendedName>
</protein>
<gene>
    <name evidence="2" type="ORF">METZ01_LOCUS278237</name>
</gene>
<dbReference type="InterPro" id="IPR050764">
    <property type="entry name" value="CbbQ/NirQ/NorQ/GpvN"/>
</dbReference>
<dbReference type="EMBL" id="UINC01081488">
    <property type="protein sequence ID" value="SVC25383.1"/>
    <property type="molecule type" value="Genomic_DNA"/>
</dbReference>
<evidence type="ECO:0000313" key="2">
    <source>
        <dbReference type="EMBL" id="SVC25383.1"/>
    </source>
</evidence>
<evidence type="ECO:0000259" key="1">
    <source>
        <dbReference type="Pfam" id="PF07726"/>
    </source>
</evidence>